<dbReference type="Gene3D" id="2.130.10.10">
    <property type="entry name" value="YVTN repeat-like/Quinoprotein amine dehydrogenase"/>
    <property type="match status" value="1"/>
</dbReference>
<reference evidence="4" key="1">
    <citation type="journal article" date="2020" name="Nature">
        <title>Giant virus diversity and host interactions through global metagenomics.</title>
        <authorList>
            <person name="Schulz F."/>
            <person name="Roux S."/>
            <person name="Paez-Espino D."/>
            <person name="Jungbluth S."/>
            <person name="Walsh D.A."/>
            <person name="Denef V.J."/>
            <person name="McMahon K.D."/>
            <person name="Konstantinidis K.T."/>
            <person name="Eloe-Fadrosh E.A."/>
            <person name="Kyrpides N.C."/>
            <person name="Woyke T."/>
        </authorList>
    </citation>
    <scope>NUCLEOTIDE SEQUENCE</scope>
    <source>
        <strain evidence="4">GVMAG-S-1102244-55</strain>
    </source>
</reference>
<dbReference type="InterPro" id="IPR036278">
    <property type="entry name" value="Sialidase_sf"/>
</dbReference>
<feature type="domain" description="Peptidase S74" evidence="3">
    <location>
        <begin position="1907"/>
        <end position="2081"/>
    </location>
</feature>
<evidence type="ECO:0000256" key="1">
    <source>
        <dbReference type="SAM" id="Coils"/>
    </source>
</evidence>
<evidence type="ECO:0000256" key="2">
    <source>
        <dbReference type="SAM" id="MobiDB-lite"/>
    </source>
</evidence>
<sequence>MSSTNWKNLGRKQGGNMKNYRNVKSDKNFYNNGKWGTVYSDDDIKRLAYYNIDLPHVVGIGTNTPFSKLSFGDSSQSGYHPESLGNIETSTGLTPGKLSSIALNEVTRTEEGQPKRRGQEFNGLGYVTNLRSVRDINQNTDAKGIGIFSNKFSPDEDTSQKTDKAIMYITDDKHVQIGGIPTGYNLVDRRGQNNINNRSFNRNTQETGPNIIIDISGSMHVNGFINFLKSGNTGGAPTQQQDNPANQLTFNNATNQIEYADSDNKTAIDNRAIPEGAIFVGWDKEESSSTLISRPRLYIMLNGEQKRIATEDDKDFYINENDSGITFTASGVEVGGERFYIFRNNEDTPSTTIMNTYSGGSTTNFNGSSGSQNNVPRTNDVLATAKSNSLQVIGNLSVFDYTSGGTSGEKLDISNWTHCKQILVSEIYQTSDNILDQPTPGKELGTIYTDRHLMIGGLQGGRPGKDFKKTFSHFGSAIDISGGTIGKPAIRVITGAGTQGNTGTIVSSNPRDSIIIGNTHPIKFITKNAECILVGENDRYENNENTLVMGNNNTVKNTKNSIVIGEGCKVDVSSNVISGLVVMGADTEANQSSDRIVFGTSTKKRAFVIDENGQVTIAGDLKVQGGHVHMETERIVGADEQVDINSKYDENSNSVVGNATYGPNAANGGIQLFLTENNPSDNAQFTFDNFNKRWTTANSSYSIGFAAAANTVGTSGTERFKVTKDGDLEISSDGTSANDKFKVTAQDGHVDMSGNLHIHGTGGITLENGETITNTNDGTVVINGEVAAGLGDSGSSVFKSNGAYDVTLKPGGTNSSNIKIEGTNNTGDITITASKDIVMNATDDIVMDASGDIVMKPTSTTSKMVIYEEYDSANVKGAEFVKNGISNAVDLKISGKLDVLGLIDPTGLILSNHNLTSAEINAMDTESLAIYNDGTGKLSFKFKDTNGSMATHELATIGGGQQISGNISNATLANFAHDLSFNSANFGKGILYQDTVKETKIKQYETANTTNFLKADGTYAVPPGTFSLSIASNNLLGGVMGGGSNISIDATGVISSTNTQLSNSAVQAIVGNMVSQNTESGISVTYASSKLNFAVNDSLDLSGNGDKYIQILQPTDADDGKNLTIEAGSAKNNNSNPTADRDGGDLVLKPGQGTGNGTVGSIQMMNIPGAPPNEQATNPELLVIDFAGKITAGASDINLDNDADRTITINESDAGRNLLIKAGNADNNGNPGGTLLLSGGDGDGAGASGVVEITSGFKLSNSSYTSSNGPLHVTSGVVGVGTTDNVPEGTNNLYFTNARADARITSADTDDLSEGSSNLYFTNARADARISAADTDDLSEGSSNLYFTNARADARITNALIDEDDMSSNSATKLPSQQSVKAYVDAHPGIVSSSGSSSISGISSKYRLINPQFPGQYVDNTGNTVSLPGYTYRNITSSADGTKLVMSTADGDIWYSSDSGAIWTETAIQHHTSSWSGMCCSSDGTKLMAVVAKSFPTDTNGHAWFSANSGASWTNQTPNGPSLDMSRDYRDVCCDSNGDEFTAIVNGGYIYTDVGIGSGTTGNGGNQKASQEKWYAIDCSSDGSTLAAVVGGSSNDAGNIWISTDSGDNWNEITSSFIGPNDWRDITMSADGKKLAAVVYNGNIWTSSDIGTTWTEDSSVGTNKNWVSITSSDDGTKLTAAVSQGNLWSSTDSGENWFKDYSVGGPRDWFEVTSSQNATKIFGAAAGYNSGTSGAYFFGVYRFDRANYITVSETDQRVGIGIDQPEQSLHVNRHMRLGNTTDSENRIEMLSSGGAAGPQEWQVGTNSNGFFVYDGINSKYRFYIKKGDSIYMKGPIKGDTSTDLEFNDTIYASPVGSLLQSFTSGSGYLGSSGFGSLAGSVSNLKIGVKATGCAFWSTHSFGYVCTSDERIKDNITEVPDHLALQMLRNIDCNYYEYKDKISRGTQKTIGFIAQQVKEHFPMAVSIQKDIIPNEMRVLEATWNGLNMSSDLTDVSGVKYKFYVSNDPSGNDEVKKEIIGNADNTFTFDKHYNNIFCYGKEVDDLHTLAKQKLFTLNFSATQEIDKIQQEEKTKLAAAEERISALETENASLKAQLNSIEARLAALEA</sequence>
<name>A0A6C0KFI2_9ZZZZ</name>
<dbReference type="CDD" id="cd15482">
    <property type="entry name" value="Sialidase_non-viral"/>
    <property type="match status" value="1"/>
</dbReference>
<proteinExistence type="predicted"/>
<feature type="region of interest" description="Disordered" evidence="2">
    <location>
        <begin position="1"/>
        <end position="22"/>
    </location>
</feature>
<organism evidence="4">
    <name type="scientific">viral metagenome</name>
    <dbReference type="NCBI Taxonomy" id="1070528"/>
    <lineage>
        <taxon>unclassified sequences</taxon>
        <taxon>metagenomes</taxon>
        <taxon>organismal metagenomes</taxon>
    </lineage>
</organism>
<evidence type="ECO:0000259" key="3">
    <source>
        <dbReference type="PROSITE" id="PS51688"/>
    </source>
</evidence>
<accession>A0A6C0KFI2</accession>
<keyword evidence="1" id="KW-0175">Coiled coil</keyword>
<protein>
    <recommendedName>
        <fullName evidence="3">Peptidase S74 domain-containing protein</fullName>
    </recommendedName>
</protein>
<dbReference type="Pfam" id="PF13884">
    <property type="entry name" value="Peptidase_S74"/>
    <property type="match status" value="1"/>
</dbReference>
<dbReference type="PROSITE" id="PS51688">
    <property type="entry name" value="ICA"/>
    <property type="match status" value="1"/>
</dbReference>
<dbReference type="SUPFAM" id="SSF50939">
    <property type="entry name" value="Sialidases"/>
    <property type="match status" value="1"/>
</dbReference>
<dbReference type="EMBL" id="MN740848">
    <property type="protein sequence ID" value="QHU15014.1"/>
    <property type="molecule type" value="Genomic_DNA"/>
</dbReference>
<evidence type="ECO:0000313" key="4">
    <source>
        <dbReference type="EMBL" id="QHU15014.1"/>
    </source>
</evidence>
<dbReference type="InterPro" id="IPR030392">
    <property type="entry name" value="S74_ICA"/>
</dbReference>
<feature type="coiled-coil region" evidence="1">
    <location>
        <begin position="2067"/>
        <end position="2101"/>
    </location>
</feature>
<dbReference type="InterPro" id="IPR015943">
    <property type="entry name" value="WD40/YVTN_repeat-like_dom_sf"/>
</dbReference>